<evidence type="ECO:0000256" key="1">
    <source>
        <dbReference type="SAM" id="MobiDB-lite"/>
    </source>
</evidence>
<dbReference type="Pfam" id="PF14025">
    <property type="entry name" value="DUF4241"/>
    <property type="match status" value="1"/>
</dbReference>
<protein>
    <submittedName>
        <fullName evidence="2">DUF4241 domain-containing protein</fullName>
    </submittedName>
</protein>
<organism evidence="2 3">
    <name type="scientific">Luteococcus sanguinis</name>
    <dbReference type="NCBI Taxonomy" id="174038"/>
    <lineage>
        <taxon>Bacteria</taxon>
        <taxon>Bacillati</taxon>
        <taxon>Actinomycetota</taxon>
        <taxon>Actinomycetes</taxon>
        <taxon>Propionibacteriales</taxon>
        <taxon>Propionibacteriaceae</taxon>
        <taxon>Luteococcus</taxon>
    </lineage>
</organism>
<accession>A0ABW1WYZ7</accession>
<keyword evidence="3" id="KW-1185">Reference proteome</keyword>
<evidence type="ECO:0000313" key="2">
    <source>
        <dbReference type="EMBL" id="MFC6396465.1"/>
    </source>
</evidence>
<dbReference type="EMBL" id="JBHSUA010000009">
    <property type="protein sequence ID" value="MFC6396465.1"/>
    <property type="molecule type" value="Genomic_DNA"/>
</dbReference>
<dbReference type="InterPro" id="IPR025335">
    <property type="entry name" value="DUF4241"/>
</dbReference>
<gene>
    <name evidence="2" type="ORF">ACFP57_05610</name>
</gene>
<feature type="region of interest" description="Disordered" evidence="1">
    <location>
        <begin position="210"/>
        <end position="243"/>
    </location>
</feature>
<evidence type="ECO:0000313" key="3">
    <source>
        <dbReference type="Proteomes" id="UP001596266"/>
    </source>
</evidence>
<sequence length="243" mass="25856">MDITRFHALTTGPVDDPEDGSGLLSIRELGTVKVPSGRLGVSDPFLNFHEPLTFEVEPGEYPVRATMVDVSEDADGSDLIEGYVSVVLSQGVPVELVPAVAVFESDDEEGEDEGEFDMFGIPVEEGAVAFADAAASEAMPEDAKLQLYPEDDESPDMAADVTMDWASNGENVVVSGSGFGEGFYPVVATKDADGNLVAIHVDLMVVGDPGYPFEDEDFDDSELDEEPTIDVEPDQGDGRVSGK</sequence>
<dbReference type="RefSeq" id="WP_343884895.1">
    <property type="nucleotide sequence ID" value="NZ_BAAAKI010000004.1"/>
</dbReference>
<comment type="caution">
    <text evidence="2">The sequence shown here is derived from an EMBL/GenBank/DDBJ whole genome shotgun (WGS) entry which is preliminary data.</text>
</comment>
<proteinExistence type="predicted"/>
<feature type="compositionally biased region" description="Acidic residues" evidence="1">
    <location>
        <begin position="213"/>
        <end position="235"/>
    </location>
</feature>
<name>A0ABW1WYZ7_9ACTN</name>
<reference evidence="3" key="1">
    <citation type="journal article" date="2019" name="Int. J. Syst. Evol. Microbiol.">
        <title>The Global Catalogue of Microorganisms (GCM) 10K type strain sequencing project: providing services to taxonomists for standard genome sequencing and annotation.</title>
        <authorList>
            <consortium name="The Broad Institute Genomics Platform"/>
            <consortium name="The Broad Institute Genome Sequencing Center for Infectious Disease"/>
            <person name="Wu L."/>
            <person name="Ma J."/>
        </authorList>
    </citation>
    <scope>NUCLEOTIDE SEQUENCE [LARGE SCALE GENOMIC DNA]</scope>
    <source>
        <strain evidence="3">CGMCC 1.15277</strain>
    </source>
</reference>
<dbReference type="Proteomes" id="UP001596266">
    <property type="component" value="Unassembled WGS sequence"/>
</dbReference>